<dbReference type="Gene3D" id="1.25.40.20">
    <property type="entry name" value="Ankyrin repeat-containing domain"/>
    <property type="match status" value="1"/>
</dbReference>
<dbReference type="InterPro" id="IPR002110">
    <property type="entry name" value="Ankyrin_rpt"/>
</dbReference>
<dbReference type="InterPro" id="IPR036770">
    <property type="entry name" value="Ankyrin_rpt-contain_sf"/>
</dbReference>
<comment type="caution">
    <text evidence="2">The sequence shown here is derived from an EMBL/GenBank/DDBJ whole genome shotgun (WGS) entry which is preliminary data.</text>
</comment>
<keyword evidence="3" id="KW-1185">Reference proteome</keyword>
<name>A0AAV3Y388_9GAST</name>
<evidence type="ECO:0000313" key="3">
    <source>
        <dbReference type="Proteomes" id="UP000735302"/>
    </source>
</evidence>
<dbReference type="Proteomes" id="UP000735302">
    <property type="component" value="Unassembled WGS sequence"/>
</dbReference>
<dbReference type="AlphaFoldDB" id="A0AAV3Y388"/>
<protein>
    <submittedName>
        <fullName evidence="2">Ankyrin repeat-containing protein</fullName>
    </submittedName>
</protein>
<evidence type="ECO:0000256" key="1">
    <source>
        <dbReference type="PROSITE-ProRule" id="PRU00023"/>
    </source>
</evidence>
<sequence>MRLTCIKKYGADIAAVDEEGNSALHMMVKGFGKVQEETLRLFVFQCNEINMHGMAFLILAAQRRHTKVVRILMELGSDPIIVNFTMAQPHTTVSVALDRRDKYFEDLHLACAEELVTQCD</sequence>
<reference evidence="2 3" key="1">
    <citation type="journal article" date="2021" name="Elife">
        <title>Chloroplast acquisition without the gene transfer in kleptoplastic sea slugs, Plakobranchus ocellatus.</title>
        <authorList>
            <person name="Maeda T."/>
            <person name="Takahashi S."/>
            <person name="Yoshida T."/>
            <person name="Shimamura S."/>
            <person name="Takaki Y."/>
            <person name="Nagai Y."/>
            <person name="Toyoda A."/>
            <person name="Suzuki Y."/>
            <person name="Arimoto A."/>
            <person name="Ishii H."/>
            <person name="Satoh N."/>
            <person name="Nishiyama T."/>
            <person name="Hasebe M."/>
            <person name="Maruyama T."/>
            <person name="Minagawa J."/>
            <person name="Obokata J."/>
            <person name="Shigenobu S."/>
        </authorList>
    </citation>
    <scope>NUCLEOTIDE SEQUENCE [LARGE SCALE GENOMIC DNA]</scope>
</reference>
<dbReference type="EMBL" id="BLXT01000468">
    <property type="protein sequence ID" value="GFN77294.1"/>
    <property type="molecule type" value="Genomic_DNA"/>
</dbReference>
<proteinExistence type="predicted"/>
<dbReference type="Pfam" id="PF12796">
    <property type="entry name" value="Ank_2"/>
    <property type="match status" value="1"/>
</dbReference>
<dbReference type="SMART" id="SM00248">
    <property type="entry name" value="ANK"/>
    <property type="match status" value="2"/>
</dbReference>
<accession>A0AAV3Y388</accession>
<evidence type="ECO:0000313" key="2">
    <source>
        <dbReference type="EMBL" id="GFN77294.1"/>
    </source>
</evidence>
<feature type="repeat" description="ANK" evidence="1">
    <location>
        <begin position="52"/>
        <end position="84"/>
    </location>
</feature>
<dbReference type="PROSITE" id="PS50088">
    <property type="entry name" value="ANK_REPEAT"/>
    <property type="match status" value="1"/>
</dbReference>
<keyword evidence="1" id="KW-0040">ANK repeat</keyword>
<organism evidence="2 3">
    <name type="scientific">Plakobranchus ocellatus</name>
    <dbReference type="NCBI Taxonomy" id="259542"/>
    <lineage>
        <taxon>Eukaryota</taxon>
        <taxon>Metazoa</taxon>
        <taxon>Spiralia</taxon>
        <taxon>Lophotrochozoa</taxon>
        <taxon>Mollusca</taxon>
        <taxon>Gastropoda</taxon>
        <taxon>Heterobranchia</taxon>
        <taxon>Euthyneura</taxon>
        <taxon>Panpulmonata</taxon>
        <taxon>Sacoglossa</taxon>
        <taxon>Placobranchoidea</taxon>
        <taxon>Plakobranchidae</taxon>
        <taxon>Plakobranchus</taxon>
    </lineage>
</organism>
<gene>
    <name evidence="2" type="ORF">PoB_000380000</name>
</gene>
<dbReference type="SUPFAM" id="SSF48403">
    <property type="entry name" value="Ankyrin repeat"/>
    <property type="match status" value="1"/>
</dbReference>